<dbReference type="InterPro" id="IPR006035">
    <property type="entry name" value="Ureohydrolase"/>
</dbReference>
<accession>A0A381W429</accession>
<keyword evidence="1" id="KW-0479">Metal-binding</keyword>
<dbReference type="Gene3D" id="3.40.800.10">
    <property type="entry name" value="Ureohydrolase domain"/>
    <property type="match status" value="1"/>
</dbReference>
<dbReference type="GO" id="GO:0046872">
    <property type="term" value="F:metal ion binding"/>
    <property type="evidence" value="ECO:0007669"/>
    <property type="project" value="UniProtKB-KW"/>
</dbReference>
<protein>
    <recommendedName>
        <fullName evidence="5">Agmatinase</fullName>
    </recommendedName>
</protein>
<dbReference type="GO" id="GO:0033389">
    <property type="term" value="P:putrescine biosynthetic process from arginine, via agmatine"/>
    <property type="evidence" value="ECO:0007669"/>
    <property type="project" value="TreeGrafter"/>
</dbReference>
<dbReference type="PANTHER" id="PTHR11358">
    <property type="entry name" value="ARGINASE/AGMATINASE"/>
    <property type="match status" value="1"/>
</dbReference>
<evidence type="ECO:0000256" key="2">
    <source>
        <dbReference type="ARBA" id="ARBA00022801"/>
    </source>
</evidence>
<dbReference type="InterPro" id="IPR023696">
    <property type="entry name" value="Ureohydrolase_dom_sf"/>
</dbReference>
<dbReference type="AlphaFoldDB" id="A0A381W429"/>
<keyword evidence="2" id="KW-0378">Hydrolase</keyword>
<evidence type="ECO:0008006" key="5">
    <source>
        <dbReference type="Google" id="ProtNLM"/>
    </source>
</evidence>
<reference evidence="4" key="1">
    <citation type="submission" date="2018-05" db="EMBL/GenBank/DDBJ databases">
        <authorList>
            <person name="Lanie J.A."/>
            <person name="Ng W.-L."/>
            <person name="Kazmierczak K.M."/>
            <person name="Andrzejewski T.M."/>
            <person name="Davidsen T.M."/>
            <person name="Wayne K.J."/>
            <person name="Tettelin H."/>
            <person name="Glass J.I."/>
            <person name="Rusch D."/>
            <person name="Podicherti R."/>
            <person name="Tsui H.-C.T."/>
            <person name="Winkler M.E."/>
        </authorList>
    </citation>
    <scope>NUCLEOTIDE SEQUENCE</scope>
</reference>
<dbReference type="Pfam" id="PF00491">
    <property type="entry name" value="Arginase"/>
    <property type="match status" value="1"/>
</dbReference>
<organism evidence="4">
    <name type="scientific">marine metagenome</name>
    <dbReference type="NCBI Taxonomy" id="408172"/>
    <lineage>
        <taxon>unclassified sequences</taxon>
        <taxon>metagenomes</taxon>
        <taxon>ecological metagenomes</taxon>
    </lineage>
</organism>
<evidence type="ECO:0000313" key="4">
    <source>
        <dbReference type="EMBL" id="SVA47295.1"/>
    </source>
</evidence>
<gene>
    <name evidence="4" type="ORF">METZ01_LOCUS100149</name>
</gene>
<sequence>MSRSFRYPEFEDPQIRPRYTGIPTFFRTPFQETASGLDIALVGVPFDGGVTNRPGARHGPREIRNQSSLIRKMNPA</sequence>
<dbReference type="PANTHER" id="PTHR11358:SF26">
    <property type="entry name" value="GUANIDINO ACID HYDROLASE, MITOCHONDRIAL"/>
    <property type="match status" value="1"/>
</dbReference>
<dbReference type="EMBL" id="UINC01010650">
    <property type="protein sequence ID" value="SVA47295.1"/>
    <property type="molecule type" value="Genomic_DNA"/>
</dbReference>
<dbReference type="SUPFAM" id="SSF52768">
    <property type="entry name" value="Arginase/deacetylase"/>
    <property type="match status" value="1"/>
</dbReference>
<proteinExistence type="predicted"/>
<evidence type="ECO:0000256" key="1">
    <source>
        <dbReference type="ARBA" id="ARBA00022723"/>
    </source>
</evidence>
<evidence type="ECO:0000256" key="3">
    <source>
        <dbReference type="SAM" id="MobiDB-lite"/>
    </source>
</evidence>
<feature type="region of interest" description="Disordered" evidence="3">
    <location>
        <begin position="50"/>
        <end position="76"/>
    </location>
</feature>
<dbReference type="GO" id="GO:0008783">
    <property type="term" value="F:agmatinase activity"/>
    <property type="evidence" value="ECO:0007669"/>
    <property type="project" value="TreeGrafter"/>
</dbReference>
<name>A0A381W429_9ZZZZ</name>
<feature type="non-terminal residue" evidence="4">
    <location>
        <position position="76"/>
    </location>
</feature>